<dbReference type="KEGG" id="dku:Desku_0177"/>
<dbReference type="EMBL" id="CP002770">
    <property type="protein sequence ID" value="AEG13821.1"/>
    <property type="molecule type" value="Genomic_DNA"/>
</dbReference>
<dbReference type="RefSeq" id="WP_013821336.1">
    <property type="nucleotide sequence ID" value="NC_015573.1"/>
</dbReference>
<sequence length="211" mass="24529">MFASALPQRGQKALELLSSAGLLRDFYLAGGTALALHLGHRLSEDLDFFSPFRVDTLLLKQRLQELGKFQLLDEQWGTLHGIFRETKMSFLYYRYPLLFPPALFLDCKVACPQDIAPMKIEAIASRGSKKDFFDLYFINREIADLRECLELYRRKFAGTNFNLYHVLKSLTYFADAEKERNPVLLRDVGWDQVKKHFERVVPPLLREVCMD</sequence>
<protein>
    <recommendedName>
        <fullName evidence="3">Nucleotidyl transferase AbiEii/AbiGii toxin family protein</fullName>
    </recommendedName>
</protein>
<evidence type="ECO:0000313" key="2">
    <source>
        <dbReference type="Proteomes" id="UP000009229"/>
    </source>
</evidence>
<name>A0AAU8PAE7_DESK7</name>
<dbReference type="AlphaFoldDB" id="A0AAU8PAE7"/>
<keyword evidence="2" id="KW-1185">Reference proteome</keyword>
<accession>A0AAU8PAE7</accession>
<dbReference type="Pfam" id="PF08843">
    <property type="entry name" value="AbiEii"/>
    <property type="match status" value="1"/>
</dbReference>
<evidence type="ECO:0008006" key="3">
    <source>
        <dbReference type="Google" id="ProtNLM"/>
    </source>
</evidence>
<dbReference type="InterPro" id="IPR014942">
    <property type="entry name" value="AbiEii"/>
</dbReference>
<proteinExistence type="predicted"/>
<dbReference type="Proteomes" id="UP000009229">
    <property type="component" value="Chromosome"/>
</dbReference>
<reference evidence="2" key="1">
    <citation type="submission" date="2011-05" db="EMBL/GenBank/DDBJ databases">
        <title>Complete sequence of Desulfotomaculum kuznetsovii DSM 6115.</title>
        <authorList>
            <person name="Lucas S."/>
            <person name="Han J."/>
            <person name="Lapidus A."/>
            <person name="Cheng J.-F."/>
            <person name="Goodwin L."/>
            <person name="Pitluck S."/>
            <person name="Peters L."/>
            <person name="Mikhailova N."/>
            <person name="Lu M."/>
            <person name="Saunders E."/>
            <person name="Han C."/>
            <person name="Tapia R."/>
            <person name="Land M."/>
            <person name="Hauser L."/>
            <person name="Kyrpides N."/>
            <person name="Ivanova N."/>
            <person name="Pagani I."/>
            <person name="Nazina T."/>
            <person name="Ivanova A."/>
            <person name="Parshina S."/>
            <person name="Kuever J."/>
            <person name="Muyzer G."/>
            <person name="Plugge C."/>
            <person name="Stams A."/>
            <person name="Woyke T."/>
        </authorList>
    </citation>
    <scope>NUCLEOTIDE SEQUENCE [LARGE SCALE GENOMIC DNA]</scope>
    <source>
        <strain evidence="2">DSM 6115 / VKM B-1805 / 17</strain>
    </source>
</reference>
<evidence type="ECO:0000313" key="1">
    <source>
        <dbReference type="EMBL" id="AEG13821.1"/>
    </source>
</evidence>
<gene>
    <name evidence="1" type="ordered locus">Desku_0177</name>
</gene>
<organism evidence="1 2">
    <name type="scientific">Desulfofundulus kuznetsovii (strain DSM 6115 / VKM B-1805 / 17)</name>
    <name type="common">Desulfotomaculum kuznetsovii</name>
    <dbReference type="NCBI Taxonomy" id="760568"/>
    <lineage>
        <taxon>Bacteria</taxon>
        <taxon>Bacillati</taxon>
        <taxon>Bacillota</taxon>
        <taxon>Clostridia</taxon>
        <taxon>Eubacteriales</taxon>
        <taxon>Peptococcaceae</taxon>
        <taxon>Desulfofundulus</taxon>
    </lineage>
</organism>